<dbReference type="RefSeq" id="WP_166380868.1">
    <property type="nucleotide sequence ID" value="NZ_BAAATT010000030.1"/>
</dbReference>
<dbReference type="Proteomes" id="UP000660339">
    <property type="component" value="Unassembled WGS sequence"/>
</dbReference>
<dbReference type="EMBL" id="BONJ01000030">
    <property type="protein sequence ID" value="GIG17170.1"/>
    <property type="molecule type" value="Genomic_DNA"/>
</dbReference>
<keyword evidence="2" id="KW-1185">Reference proteome</keyword>
<name>A0A8J3LMB2_9ACTN</name>
<evidence type="ECO:0000313" key="2">
    <source>
        <dbReference type="Proteomes" id="UP000660339"/>
    </source>
</evidence>
<proteinExistence type="predicted"/>
<organism evidence="1 2">
    <name type="scientific">Catellatospora methionotrophica</name>
    <dbReference type="NCBI Taxonomy" id="121620"/>
    <lineage>
        <taxon>Bacteria</taxon>
        <taxon>Bacillati</taxon>
        <taxon>Actinomycetota</taxon>
        <taxon>Actinomycetes</taxon>
        <taxon>Micromonosporales</taxon>
        <taxon>Micromonosporaceae</taxon>
        <taxon>Catellatospora</taxon>
    </lineage>
</organism>
<sequence>MREHHPIDRLIATVQAPVTAPVADAMHASSQRLASHRQWVLGPPELSDEPAGREGRSLGLALSVYTARPPWGGDLDRTIDRAHLNEAKELLGEICRISGERQVSFAVDFAGEAIGWVEEGRMDESLAIGLIGEWQRVLDGQEQ</sequence>
<accession>A0A8J3LMB2</accession>
<comment type="caution">
    <text evidence="1">The sequence shown here is derived from an EMBL/GenBank/DDBJ whole genome shotgun (WGS) entry which is preliminary data.</text>
</comment>
<protein>
    <submittedName>
        <fullName evidence="1">Uncharacterized protein</fullName>
    </submittedName>
</protein>
<dbReference type="AlphaFoldDB" id="A0A8J3LMB2"/>
<reference evidence="1" key="1">
    <citation type="submission" date="2021-01" db="EMBL/GenBank/DDBJ databases">
        <title>Whole genome shotgun sequence of Catellatospora methionotrophica NBRC 14553.</title>
        <authorList>
            <person name="Komaki H."/>
            <person name="Tamura T."/>
        </authorList>
    </citation>
    <scope>NUCLEOTIDE SEQUENCE</scope>
    <source>
        <strain evidence="1">NBRC 14553</strain>
    </source>
</reference>
<evidence type="ECO:0000313" key="1">
    <source>
        <dbReference type="EMBL" id="GIG17170.1"/>
    </source>
</evidence>
<gene>
    <name evidence="1" type="ORF">Cme02nite_55020</name>
</gene>